<dbReference type="InterPro" id="IPR019395">
    <property type="entry name" value="Transmembrane_161A/B"/>
</dbReference>
<feature type="transmembrane region" description="Helical" evidence="7">
    <location>
        <begin position="313"/>
        <end position="334"/>
    </location>
</feature>
<feature type="transmembrane region" description="Helical" evidence="7">
    <location>
        <begin position="453"/>
        <end position="475"/>
    </location>
</feature>
<dbReference type="GO" id="GO:0016020">
    <property type="term" value="C:membrane"/>
    <property type="evidence" value="ECO:0007669"/>
    <property type="project" value="UniProtKB-SubCell"/>
</dbReference>
<dbReference type="EMBL" id="JAVRJZ010000004">
    <property type="protein sequence ID" value="KAK2723649.1"/>
    <property type="molecule type" value="Genomic_DNA"/>
</dbReference>
<name>A0AA88I8Y7_ARTSF</name>
<keyword evidence="5 7" id="KW-0472">Membrane</keyword>
<evidence type="ECO:0000256" key="2">
    <source>
        <dbReference type="ARBA" id="ARBA00009706"/>
    </source>
</evidence>
<dbReference type="Proteomes" id="UP001187531">
    <property type="component" value="Unassembled WGS sequence"/>
</dbReference>
<sequence length="476" mass="54192">MALFGFQLVLTMIAASVMQKFSGRFSLGRWLICSTKLFTYLPPSDEYLHSLAGHIKEKKKKRDRNDDDDKVFKVPRNLDISLNKKMITLEDVINLKYYIDYQWLIDFSLYAFLVYGLTEVYYGIYKDVGNQMNLSVLWCGVLLCYSVKLLISTTGLYFRSDETQAERSIVIISGCSYFVFALAILIVDEKKLELGLDSAYASFNQSAHEFLNLAGIDSDGIASKLILKLCVAVCCGISAALITFPGFRLSRMHWDALKLCQGKPFKKLLLHTNFIMPFLVALMWVKPLTREYFTERVFSGRDKPFMTDNMFDILRIILTIFFCISRIILLPIYLQVYLNSAEQSLLSQKKEVGRVSNVDVQVTVARPFHCLFIVALQIVAPVMITLCLAVLYKTLGDFSWLGNPVNRHFSRNQTFSAPSDGTNQKEQFATAMSMFRDVFGIKVFRGLLGFATWWANFVIFATSSLGIAYCSYFNAS</sequence>
<evidence type="ECO:0000313" key="10">
    <source>
        <dbReference type="Proteomes" id="UP001187531"/>
    </source>
</evidence>
<keyword evidence="4 7" id="KW-1133">Transmembrane helix</keyword>
<keyword evidence="6" id="KW-0325">Glycoprotein</keyword>
<dbReference type="AlphaFoldDB" id="A0AA88I8Y7"/>
<evidence type="ECO:0000256" key="6">
    <source>
        <dbReference type="ARBA" id="ARBA00023180"/>
    </source>
</evidence>
<evidence type="ECO:0008006" key="11">
    <source>
        <dbReference type="Google" id="ProtNLM"/>
    </source>
</evidence>
<comment type="subcellular location">
    <subcellularLocation>
        <location evidence="1">Membrane</location>
        <topology evidence="1">Multi-pass membrane protein</topology>
    </subcellularLocation>
</comment>
<feature type="transmembrane region" description="Helical" evidence="7">
    <location>
        <begin position="225"/>
        <end position="247"/>
    </location>
</feature>
<accession>A0AA88I8Y7</accession>
<dbReference type="Pfam" id="PF10268">
    <property type="entry name" value="Tmemb_161AB"/>
    <property type="match status" value="1"/>
</dbReference>
<evidence type="ECO:0000256" key="4">
    <source>
        <dbReference type="ARBA" id="ARBA00022989"/>
    </source>
</evidence>
<evidence type="ECO:0000256" key="3">
    <source>
        <dbReference type="ARBA" id="ARBA00022692"/>
    </source>
</evidence>
<evidence type="ECO:0000256" key="1">
    <source>
        <dbReference type="ARBA" id="ARBA00004141"/>
    </source>
</evidence>
<keyword evidence="10" id="KW-1185">Reference proteome</keyword>
<dbReference type="PANTHER" id="PTHR13624">
    <property type="entry name" value="RE42071P"/>
    <property type="match status" value="1"/>
</dbReference>
<feature type="transmembrane region" description="Helical" evidence="7">
    <location>
        <begin position="268"/>
        <end position="285"/>
    </location>
</feature>
<gene>
    <name evidence="9" type="ORF">QYM36_002109</name>
</gene>
<keyword evidence="3 7" id="KW-0812">Transmembrane</keyword>
<organism evidence="9 10">
    <name type="scientific">Artemia franciscana</name>
    <name type="common">Brine shrimp</name>
    <name type="synonym">Artemia sanfranciscana</name>
    <dbReference type="NCBI Taxonomy" id="6661"/>
    <lineage>
        <taxon>Eukaryota</taxon>
        <taxon>Metazoa</taxon>
        <taxon>Ecdysozoa</taxon>
        <taxon>Arthropoda</taxon>
        <taxon>Crustacea</taxon>
        <taxon>Branchiopoda</taxon>
        <taxon>Anostraca</taxon>
        <taxon>Artemiidae</taxon>
        <taxon>Artemia</taxon>
    </lineage>
</organism>
<comment type="similarity">
    <text evidence="2">Belongs to the TMEM161 family.</text>
</comment>
<keyword evidence="8" id="KW-0732">Signal</keyword>
<evidence type="ECO:0000256" key="7">
    <source>
        <dbReference type="SAM" id="Phobius"/>
    </source>
</evidence>
<feature type="chain" id="PRO_5041678340" description="Transmembrane protein 161B" evidence="8">
    <location>
        <begin position="20"/>
        <end position="476"/>
    </location>
</feature>
<feature type="transmembrane region" description="Helical" evidence="7">
    <location>
        <begin position="135"/>
        <end position="157"/>
    </location>
</feature>
<evidence type="ECO:0000256" key="5">
    <source>
        <dbReference type="ARBA" id="ARBA00023136"/>
    </source>
</evidence>
<protein>
    <recommendedName>
        <fullName evidence="11">Transmembrane protein 161B</fullName>
    </recommendedName>
</protein>
<dbReference type="PANTHER" id="PTHR13624:SF6">
    <property type="entry name" value="EMEI"/>
    <property type="match status" value="1"/>
</dbReference>
<reference evidence="9" key="1">
    <citation type="submission" date="2023-07" db="EMBL/GenBank/DDBJ databases">
        <title>Chromosome-level genome assembly of Artemia franciscana.</title>
        <authorList>
            <person name="Jo E."/>
        </authorList>
    </citation>
    <scope>NUCLEOTIDE SEQUENCE</scope>
    <source>
        <tissue evidence="9">Whole body</tissue>
    </source>
</reference>
<feature type="transmembrane region" description="Helical" evidence="7">
    <location>
        <begin position="370"/>
        <end position="392"/>
    </location>
</feature>
<comment type="caution">
    <text evidence="9">The sequence shown here is derived from an EMBL/GenBank/DDBJ whole genome shotgun (WGS) entry which is preliminary data.</text>
</comment>
<feature type="transmembrane region" description="Helical" evidence="7">
    <location>
        <begin position="169"/>
        <end position="187"/>
    </location>
</feature>
<feature type="signal peptide" evidence="8">
    <location>
        <begin position="1"/>
        <end position="19"/>
    </location>
</feature>
<evidence type="ECO:0000313" key="9">
    <source>
        <dbReference type="EMBL" id="KAK2723649.1"/>
    </source>
</evidence>
<evidence type="ECO:0000256" key="8">
    <source>
        <dbReference type="SAM" id="SignalP"/>
    </source>
</evidence>
<proteinExistence type="inferred from homology"/>